<feature type="non-terminal residue" evidence="2">
    <location>
        <position position="206"/>
    </location>
</feature>
<feature type="domain" description="3-hydroxyacyl-CoA dehydrogenase NAD binding" evidence="1">
    <location>
        <begin position="7"/>
        <end position="173"/>
    </location>
</feature>
<name>X1GTW8_9ZZZZ</name>
<protein>
    <recommendedName>
        <fullName evidence="1">3-hydroxyacyl-CoA dehydrogenase NAD binding domain-containing protein</fullName>
    </recommendedName>
</protein>
<accession>X1GTW8</accession>
<dbReference type="InterPro" id="IPR036291">
    <property type="entry name" value="NAD(P)-bd_dom_sf"/>
</dbReference>
<gene>
    <name evidence="2" type="ORF">S03H2_33125</name>
</gene>
<dbReference type="GO" id="GO:0016491">
    <property type="term" value="F:oxidoreductase activity"/>
    <property type="evidence" value="ECO:0007669"/>
    <property type="project" value="TreeGrafter"/>
</dbReference>
<dbReference type="InterPro" id="IPR006176">
    <property type="entry name" value="3-OHacyl-CoA_DH_NAD-bd"/>
</dbReference>
<dbReference type="GO" id="GO:0006631">
    <property type="term" value="P:fatty acid metabolic process"/>
    <property type="evidence" value="ECO:0007669"/>
    <property type="project" value="InterPro"/>
</dbReference>
<dbReference type="Pfam" id="PF02737">
    <property type="entry name" value="3HCDH_N"/>
    <property type="match status" value="1"/>
</dbReference>
<dbReference type="PANTHER" id="PTHR48075:SF5">
    <property type="entry name" value="3-HYDROXYBUTYRYL-COA DEHYDROGENASE"/>
    <property type="match status" value="1"/>
</dbReference>
<proteinExistence type="predicted"/>
<sequence>MSNKIKNVSVIGIGFLGRLITQRTAEYDYNVRIYDINPQSLDKLARSLTRKKKRNNLFGEVSFHNNLSEAVADADLIIEAVPEKLELKKDVFSQIDKAAPPHAIIATNSSSIPVSRIEDAVERKEKVLNIHFYMPNTTPMVDIMRGSQTSDDTFKKGKNWIESLELTPLEVKKECLGFVFNRIWRAIKKECLKIWAGGYADIETVE</sequence>
<comment type="caution">
    <text evidence="2">The sequence shown here is derived from an EMBL/GenBank/DDBJ whole genome shotgun (WGS) entry which is preliminary data.</text>
</comment>
<dbReference type="EMBL" id="BARU01020149">
    <property type="protein sequence ID" value="GAH60607.1"/>
    <property type="molecule type" value="Genomic_DNA"/>
</dbReference>
<organism evidence="2">
    <name type="scientific">marine sediment metagenome</name>
    <dbReference type="NCBI Taxonomy" id="412755"/>
    <lineage>
        <taxon>unclassified sequences</taxon>
        <taxon>metagenomes</taxon>
        <taxon>ecological metagenomes</taxon>
    </lineage>
</organism>
<evidence type="ECO:0000259" key="1">
    <source>
        <dbReference type="Pfam" id="PF02737"/>
    </source>
</evidence>
<reference evidence="2" key="1">
    <citation type="journal article" date="2014" name="Front. Microbiol.">
        <title>High frequency of phylogenetically diverse reductive dehalogenase-homologous genes in deep subseafloor sedimentary metagenomes.</title>
        <authorList>
            <person name="Kawai M."/>
            <person name="Futagami T."/>
            <person name="Toyoda A."/>
            <person name="Takaki Y."/>
            <person name="Nishi S."/>
            <person name="Hori S."/>
            <person name="Arai W."/>
            <person name="Tsubouchi T."/>
            <person name="Morono Y."/>
            <person name="Uchiyama I."/>
            <person name="Ito T."/>
            <person name="Fujiyama A."/>
            <person name="Inagaki F."/>
            <person name="Takami H."/>
        </authorList>
    </citation>
    <scope>NUCLEOTIDE SEQUENCE</scope>
    <source>
        <strain evidence="2">Expedition CK06-06</strain>
    </source>
</reference>
<dbReference type="SUPFAM" id="SSF51735">
    <property type="entry name" value="NAD(P)-binding Rossmann-fold domains"/>
    <property type="match status" value="1"/>
</dbReference>
<dbReference type="Gene3D" id="3.40.50.720">
    <property type="entry name" value="NAD(P)-binding Rossmann-like Domain"/>
    <property type="match status" value="1"/>
</dbReference>
<evidence type="ECO:0000313" key="2">
    <source>
        <dbReference type="EMBL" id="GAH60607.1"/>
    </source>
</evidence>
<dbReference type="GO" id="GO:0070403">
    <property type="term" value="F:NAD+ binding"/>
    <property type="evidence" value="ECO:0007669"/>
    <property type="project" value="InterPro"/>
</dbReference>
<dbReference type="PANTHER" id="PTHR48075">
    <property type="entry name" value="3-HYDROXYACYL-COA DEHYDROGENASE FAMILY PROTEIN"/>
    <property type="match status" value="1"/>
</dbReference>
<dbReference type="AlphaFoldDB" id="X1GTW8"/>